<feature type="domain" description="BMC" evidence="4">
    <location>
        <begin position="96"/>
        <end position="182"/>
    </location>
</feature>
<dbReference type="PROSITE" id="PS51930">
    <property type="entry name" value="BMC_2"/>
    <property type="match status" value="2"/>
</dbReference>
<comment type="caution">
    <text evidence="5">The sequence shown here is derived from an EMBL/GenBank/DDBJ whole genome shotgun (WGS) entry which is preliminary data.</text>
</comment>
<proteinExistence type="inferred from homology"/>
<comment type="subcellular location">
    <subcellularLocation>
        <location evidence="1">Bacterial microcompartment</location>
    </subcellularLocation>
</comment>
<dbReference type="InterPro" id="IPR050575">
    <property type="entry name" value="BMC_shell"/>
</dbReference>
<dbReference type="EMBL" id="JANEYT010000042">
    <property type="protein sequence ID" value="MCQ1059648.1"/>
    <property type="molecule type" value="Genomic_DNA"/>
</dbReference>
<dbReference type="RefSeq" id="WP_255043737.1">
    <property type="nucleotide sequence ID" value="NZ_JANEYT010000042.1"/>
</dbReference>
<evidence type="ECO:0000313" key="6">
    <source>
        <dbReference type="Proteomes" id="UP001524460"/>
    </source>
</evidence>
<evidence type="ECO:0000259" key="4">
    <source>
        <dbReference type="PROSITE" id="PS51930"/>
    </source>
</evidence>
<dbReference type="PIRSF" id="PIRSF034834">
    <property type="entry name" value="PduT"/>
    <property type="match status" value="1"/>
</dbReference>
<evidence type="ECO:0000256" key="1">
    <source>
        <dbReference type="ARBA" id="ARBA00024322"/>
    </source>
</evidence>
<protein>
    <submittedName>
        <fullName evidence="5">BMC domain-containing protein</fullName>
    </submittedName>
</protein>
<dbReference type="Proteomes" id="UP001524460">
    <property type="component" value="Unassembled WGS sequence"/>
</dbReference>
<dbReference type="SMART" id="SM00877">
    <property type="entry name" value="BMC"/>
    <property type="match status" value="2"/>
</dbReference>
<dbReference type="InterPro" id="IPR000249">
    <property type="entry name" value="BMC_dom"/>
</dbReference>
<dbReference type="Pfam" id="PF00936">
    <property type="entry name" value="BMC"/>
    <property type="match status" value="2"/>
</dbReference>
<reference evidence="5 6" key="1">
    <citation type="submission" date="2022-07" db="EMBL/GenBank/DDBJ databases">
        <title>Photobacterium pectinilyticum sp. nov., a marine bacterium isolated from surface seawater of Qingdao offshore.</title>
        <authorList>
            <person name="Wang X."/>
        </authorList>
    </citation>
    <scope>NUCLEOTIDE SEQUENCE [LARGE SCALE GENOMIC DNA]</scope>
    <source>
        <strain evidence="5 6">ZSDE20</strain>
    </source>
</reference>
<gene>
    <name evidence="5" type="ORF">NHN17_16495</name>
</gene>
<evidence type="ECO:0000256" key="2">
    <source>
        <dbReference type="ARBA" id="ARBA00024446"/>
    </source>
</evidence>
<keyword evidence="6" id="KW-1185">Reference proteome</keyword>
<feature type="domain" description="BMC" evidence="4">
    <location>
        <begin position="4"/>
        <end position="86"/>
    </location>
</feature>
<name>A0ABT1N4I2_9GAMM</name>
<dbReference type="Gene3D" id="3.30.70.1710">
    <property type="match status" value="2"/>
</dbReference>
<dbReference type="SUPFAM" id="SSF143414">
    <property type="entry name" value="CcmK-like"/>
    <property type="match status" value="2"/>
</dbReference>
<evidence type="ECO:0000313" key="5">
    <source>
        <dbReference type="EMBL" id="MCQ1059648.1"/>
    </source>
</evidence>
<comment type="similarity">
    <text evidence="3">Belongs to the bacterial microcompartments protein family.</text>
</comment>
<dbReference type="InterPro" id="IPR037233">
    <property type="entry name" value="CcmK-like_sf"/>
</dbReference>
<dbReference type="CDD" id="cd07053">
    <property type="entry name" value="BMC_PduT_repeat1"/>
    <property type="match status" value="1"/>
</dbReference>
<dbReference type="CDD" id="cd07054">
    <property type="entry name" value="BMC_PduT_repeat2"/>
    <property type="match status" value="1"/>
</dbReference>
<sequence length="182" mass="18632">MNNAIGCIELNSIARGYQVADAMVKAANVSIVFHRTTCPGKFIVLVNGDIGAVRAAVEHGLQAGGGDVIDEAIISNIHPDVFLAISGTSEIPRGGALGVIETFSIAAVIEAADAAVKASDVQLMDIQLAMAIGGKGVVTLNGDVSAVQSAVEIACERVKDKGVLCNHCVIANPSPEILETSL</sequence>
<evidence type="ECO:0000256" key="3">
    <source>
        <dbReference type="PROSITE-ProRule" id="PRU01278"/>
    </source>
</evidence>
<dbReference type="PANTHER" id="PTHR33941:SF11">
    <property type="entry name" value="BACTERIAL MICROCOMPARTMENT SHELL PROTEIN PDUJ"/>
    <property type="match status" value="1"/>
</dbReference>
<dbReference type="InterPro" id="IPR011238">
    <property type="entry name" value="Micro_shell_prot_PduT"/>
</dbReference>
<dbReference type="PANTHER" id="PTHR33941">
    <property type="entry name" value="PROPANEDIOL UTILIZATION PROTEIN PDUA"/>
    <property type="match status" value="1"/>
</dbReference>
<keyword evidence="2" id="KW-1283">Bacterial microcompartment</keyword>
<organism evidence="5 6">
    <name type="scientific">Photobacterium pectinilyticum</name>
    <dbReference type="NCBI Taxonomy" id="2906793"/>
    <lineage>
        <taxon>Bacteria</taxon>
        <taxon>Pseudomonadati</taxon>
        <taxon>Pseudomonadota</taxon>
        <taxon>Gammaproteobacteria</taxon>
        <taxon>Vibrionales</taxon>
        <taxon>Vibrionaceae</taxon>
        <taxon>Photobacterium</taxon>
    </lineage>
</organism>
<accession>A0ABT1N4I2</accession>
<dbReference type="InterPro" id="IPR044872">
    <property type="entry name" value="CcmK/CsoS1_BMC"/>
</dbReference>